<evidence type="ECO:0000313" key="1">
    <source>
        <dbReference type="EMBL" id="KAK3578703.1"/>
    </source>
</evidence>
<dbReference type="Proteomes" id="UP001195483">
    <property type="component" value="Unassembled WGS sequence"/>
</dbReference>
<accession>A0AAE0RSI7</accession>
<reference evidence="1" key="3">
    <citation type="submission" date="2023-05" db="EMBL/GenBank/DDBJ databases">
        <authorList>
            <person name="Smith C.H."/>
        </authorList>
    </citation>
    <scope>NUCLEOTIDE SEQUENCE</scope>
    <source>
        <strain evidence="1">CHS0354</strain>
        <tissue evidence="1">Mantle</tissue>
    </source>
</reference>
<proteinExistence type="predicted"/>
<gene>
    <name evidence="1" type="ORF">CHS0354_008561</name>
</gene>
<reference evidence="1" key="2">
    <citation type="journal article" date="2021" name="Genome Biol. Evol.">
        <title>Developing a high-quality reference genome for a parasitic bivalve with doubly uniparental inheritance (Bivalvia: Unionida).</title>
        <authorList>
            <person name="Smith C.H."/>
        </authorList>
    </citation>
    <scope>NUCLEOTIDE SEQUENCE</scope>
    <source>
        <strain evidence="1">CHS0354</strain>
        <tissue evidence="1">Mantle</tissue>
    </source>
</reference>
<protein>
    <submittedName>
        <fullName evidence="1">Uncharacterized protein</fullName>
    </submittedName>
</protein>
<name>A0AAE0RSI7_9BIVA</name>
<evidence type="ECO:0000313" key="2">
    <source>
        <dbReference type="Proteomes" id="UP001195483"/>
    </source>
</evidence>
<dbReference type="AlphaFoldDB" id="A0AAE0RSI7"/>
<sequence>ISNNDFNKVWSGFDMNVMKPDMIRQWTYDINKVDMMRKSQNSIMQYSLSHEKKM</sequence>
<comment type="caution">
    <text evidence="1">The sequence shown here is derived from an EMBL/GenBank/DDBJ whole genome shotgun (WGS) entry which is preliminary data.</text>
</comment>
<dbReference type="EMBL" id="JAEAOA010000564">
    <property type="protein sequence ID" value="KAK3578703.1"/>
    <property type="molecule type" value="Genomic_DNA"/>
</dbReference>
<organism evidence="1 2">
    <name type="scientific">Potamilus streckersoni</name>
    <dbReference type="NCBI Taxonomy" id="2493646"/>
    <lineage>
        <taxon>Eukaryota</taxon>
        <taxon>Metazoa</taxon>
        <taxon>Spiralia</taxon>
        <taxon>Lophotrochozoa</taxon>
        <taxon>Mollusca</taxon>
        <taxon>Bivalvia</taxon>
        <taxon>Autobranchia</taxon>
        <taxon>Heteroconchia</taxon>
        <taxon>Palaeoheterodonta</taxon>
        <taxon>Unionida</taxon>
        <taxon>Unionoidea</taxon>
        <taxon>Unionidae</taxon>
        <taxon>Ambleminae</taxon>
        <taxon>Lampsilini</taxon>
        <taxon>Potamilus</taxon>
    </lineage>
</organism>
<feature type="non-terminal residue" evidence="1">
    <location>
        <position position="1"/>
    </location>
</feature>
<keyword evidence="2" id="KW-1185">Reference proteome</keyword>
<reference evidence="1" key="1">
    <citation type="journal article" date="2021" name="Genome Biol. Evol.">
        <title>A High-Quality Reference Genome for a Parasitic Bivalve with Doubly Uniparental Inheritance (Bivalvia: Unionida).</title>
        <authorList>
            <person name="Smith C.H."/>
        </authorList>
    </citation>
    <scope>NUCLEOTIDE SEQUENCE</scope>
    <source>
        <strain evidence="1">CHS0354</strain>
    </source>
</reference>